<dbReference type="PANTHER" id="PTHR34386">
    <property type="entry name" value="GLUTAREDOXIN"/>
    <property type="match status" value="1"/>
</dbReference>
<dbReference type="AlphaFoldDB" id="A0A4Q0AK68"/>
<name>A0A4Q0AK68_9BACT</name>
<dbReference type="Gene3D" id="3.40.30.10">
    <property type="entry name" value="Glutaredoxin"/>
    <property type="match status" value="1"/>
</dbReference>
<dbReference type="CDD" id="cd02976">
    <property type="entry name" value="NrdH"/>
    <property type="match status" value="1"/>
</dbReference>
<dbReference type="InterPro" id="IPR051548">
    <property type="entry name" value="Grx-like_ET"/>
</dbReference>
<dbReference type="Proteomes" id="UP000289269">
    <property type="component" value="Unassembled WGS sequence"/>
</dbReference>
<accession>A0A4Q0AK68</accession>
<keyword evidence="3" id="KW-1185">Reference proteome</keyword>
<dbReference type="GO" id="GO:0045454">
    <property type="term" value="P:cell redox homeostasis"/>
    <property type="evidence" value="ECO:0007669"/>
    <property type="project" value="TreeGrafter"/>
</dbReference>
<evidence type="ECO:0000313" key="3">
    <source>
        <dbReference type="Proteomes" id="UP000289269"/>
    </source>
</evidence>
<reference evidence="2" key="1">
    <citation type="submission" date="2019-01" db="EMBL/GenBank/DDBJ databases">
        <title>Genomic signatures and co-occurrence patterns of the ultra-small Saccharimodia (Patescibacteria phylum) suggest a symbiotic lifestyle.</title>
        <authorList>
            <person name="Lemos L."/>
            <person name="Medeiros J."/>
            <person name="Andreote F."/>
            <person name="Fernandes G."/>
            <person name="Varani A."/>
            <person name="Oliveira G."/>
            <person name="Pylro V."/>
        </authorList>
    </citation>
    <scope>NUCLEOTIDE SEQUENCE [LARGE SCALE GENOMIC DNA]</scope>
    <source>
        <strain evidence="2">AMD01</strain>
    </source>
</reference>
<dbReference type="PANTHER" id="PTHR34386:SF1">
    <property type="entry name" value="GLUTAREDOXIN-LIKE PROTEIN NRDH"/>
    <property type="match status" value="1"/>
</dbReference>
<dbReference type="InterPro" id="IPR002109">
    <property type="entry name" value="Glutaredoxin"/>
</dbReference>
<dbReference type="SUPFAM" id="SSF52833">
    <property type="entry name" value="Thioredoxin-like"/>
    <property type="match status" value="1"/>
</dbReference>
<proteinExistence type="predicted"/>
<dbReference type="GO" id="GO:0009055">
    <property type="term" value="F:electron transfer activity"/>
    <property type="evidence" value="ECO:0007669"/>
    <property type="project" value="TreeGrafter"/>
</dbReference>
<feature type="domain" description="Glutaredoxin" evidence="1">
    <location>
        <begin position="7"/>
        <end position="62"/>
    </location>
</feature>
<organism evidence="2 3">
    <name type="scientific">Candidatus Chaera renei</name>
    <dbReference type="NCBI Taxonomy" id="2506947"/>
    <lineage>
        <taxon>Bacteria</taxon>
        <taxon>Candidatus Saccharimonadota</taxon>
        <taxon>Candidatus Saccharimonadia</taxon>
        <taxon>Candidatus Saccharimonadales</taxon>
        <taxon>Candidatus Saccharimonadaceae</taxon>
        <taxon>Candidatus Chaera</taxon>
    </lineage>
</organism>
<evidence type="ECO:0000313" key="2">
    <source>
        <dbReference type="EMBL" id="RWZ82009.1"/>
    </source>
</evidence>
<dbReference type="Pfam" id="PF00462">
    <property type="entry name" value="Glutaredoxin"/>
    <property type="match status" value="1"/>
</dbReference>
<evidence type="ECO:0000259" key="1">
    <source>
        <dbReference type="Pfam" id="PF00462"/>
    </source>
</evidence>
<protein>
    <submittedName>
        <fullName evidence="2">Glutaredoxin family protein</fullName>
    </submittedName>
</protein>
<comment type="caution">
    <text evidence="2">The sequence shown here is derived from an EMBL/GenBank/DDBJ whole genome shotgun (WGS) entry which is preliminary data.</text>
</comment>
<sequence length="85" mass="9297">MNAAKNITVYTTSSCAYCVMVKKWLSAKGRMFQEVNLDDAPNERQRLYQMSGQLTVPVTVVSDASGRQDITVGWNPAKLAAALAD</sequence>
<dbReference type="EMBL" id="SCKW01000001">
    <property type="protein sequence ID" value="RWZ82009.1"/>
    <property type="molecule type" value="Genomic_DNA"/>
</dbReference>
<gene>
    <name evidence="2" type="ORF">EOT04_00010</name>
</gene>
<dbReference type="InterPro" id="IPR036249">
    <property type="entry name" value="Thioredoxin-like_sf"/>
</dbReference>
<dbReference type="PROSITE" id="PS51354">
    <property type="entry name" value="GLUTAREDOXIN_2"/>
    <property type="match status" value="1"/>
</dbReference>